<dbReference type="Proteomes" id="UP001231941">
    <property type="component" value="Unassembled WGS sequence"/>
</dbReference>
<dbReference type="RefSeq" id="WP_305991574.1">
    <property type="nucleotide sequence ID" value="NZ_JAVAMP010000002.1"/>
</dbReference>
<dbReference type="PANTHER" id="PTHR43167">
    <property type="entry name" value="PUTATIVE (AFU_ORTHOLOGUE AFUA_6G01830)-RELATED"/>
    <property type="match status" value="1"/>
</dbReference>
<dbReference type="GO" id="GO:0008168">
    <property type="term" value="F:methyltransferase activity"/>
    <property type="evidence" value="ECO:0007669"/>
    <property type="project" value="UniProtKB-KW"/>
</dbReference>
<dbReference type="EC" id="2.1.1.-" evidence="1"/>
<dbReference type="CDD" id="cd02440">
    <property type="entry name" value="AdoMet_MTases"/>
    <property type="match status" value="1"/>
</dbReference>
<keyword evidence="2" id="KW-1185">Reference proteome</keyword>
<keyword evidence="1" id="KW-0808">Transferase</keyword>
<dbReference type="InterPro" id="IPR029063">
    <property type="entry name" value="SAM-dependent_MTases_sf"/>
</dbReference>
<protein>
    <submittedName>
        <fullName evidence="1">Class I SAM-dependent methyltransferase</fullName>
        <ecNumber evidence="1">2.1.1.-</ecNumber>
    </submittedName>
</protein>
<evidence type="ECO:0000313" key="1">
    <source>
        <dbReference type="EMBL" id="MDP5274291.1"/>
    </source>
</evidence>
<gene>
    <name evidence="1" type="ORF">Q5Y73_09235</name>
</gene>
<dbReference type="SUPFAM" id="SSF53335">
    <property type="entry name" value="S-adenosyl-L-methionine-dependent methyltransferases"/>
    <property type="match status" value="1"/>
</dbReference>
<reference evidence="1 2" key="1">
    <citation type="submission" date="2023-08" db="EMBL/GenBank/DDBJ databases">
        <authorList>
            <person name="Park J.-S."/>
        </authorList>
    </citation>
    <scope>NUCLEOTIDE SEQUENCE [LARGE SCALE GENOMIC DNA]</scope>
    <source>
        <strain evidence="1 2">2205SS18-9</strain>
    </source>
</reference>
<keyword evidence="1" id="KW-0489">Methyltransferase</keyword>
<dbReference type="PANTHER" id="PTHR43167:SF1">
    <property type="entry name" value="PUTATIVE (AFU_ORTHOLOGUE AFUA_6G01830)-RELATED"/>
    <property type="match status" value="1"/>
</dbReference>
<sequence>MFKQPLIVQTLLDEAKKLHFSMSCDLETGSILRTLAASKPESNILEIGTGVGVSTSWILEGMDTNSNLISIEMDKEAHQIAKQHLGKDERVTFVTMDGSDFIKNNKDKKFELIFADSWPGKFYDLEETLGMLKKGGIYLIDDLTPAENWPEEHGPKVDHLKEYLSKRDDLQITPLDWSTGLIIAVKK</sequence>
<dbReference type="EMBL" id="JAVAMP010000002">
    <property type="protein sequence ID" value="MDP5274291.1"/>
    <property type="molecule type" value="Genomic_DNA"/>
</dbReference>
<proteinExistence type="predicted"/>
<dbReference type="GO" id="GO:0032259">
    <property type="term" value="P:methylation"/>
    <property type="evidence" value="ECO:0007669"/>
    <property type="project" value="UniProtKB-KW"/>
</dbReference>
<dbReference type="Gene3D" id="3.40.50.150">
    <property type="entry name" value="Vaccinia Virus protein VP39"/>
    <property type="match status" value="1"/>
</dbReference>
<name>A0ABT9IY51_9BACL</name>
<comment type="caution">
    <text evidence="1">The sequence shown here is derived from an EMBL/GenBank/DDBJ whole genome shotgun (WGS) entry which is preliminary data.</text>
</comment>
<dbReference type="Pfam" id="PF13578">
    <property type="entry name" value="Methyltransf_24"/>
    <property type="match status" value="1"/>
</dbReference>
<organism evidence="1 2">
    <name type="scientific">Chengkuizengella axinellae</name>
    <dbReference type="NCBI Taxonomy" id="3064388"/>
    <lineage>
        <taxon>Bacteria</taxon>
        <taxon>Bacillati</taxon>
        <taxon>Bacillota</taxon>
        <taxon>Bacilli</taxon>
        <taxon>Bacillales</taxon>
        <taxon>Paenibacillaceae</taxon>
        <taxon>Chengkuizengella</taxon>
    </lineage>
</organism>
<evidence type="ECO:0000313" key="2">
    <source>
        <dbReference type="Proteomes" id="UP001231941"/>
    </source>
</evidence>
<accession>A0ABT9IY51</accession>